<dbReference type="EMBL" id="BARU01011728">
    <property type="protein sequence ID" value="GAH32730.1"/>
    <property type="molecule type" value="Genomic_DNA"/>
</dbReference>
<reference evidence="1" key="1">
    <citation type="journal article" date="2014" name="Front. Microbiol.">
        <title>High frequency of phylogenetically diverse reductive dehalogenase-homologous genes in deep subseafloor sedimentary metagenomes.</title>
        <authorList>
            <person name="Kawai M."/>
            <person name="Futagami T."/>
            <person name="Toyoda A."/>
            <person name="Takaki Y."/>
            <person name="Nishi S."/>
            <person name="Hori S."/>
            <person name="Arai W."/>
            <person name="Tsubouchi T."/>
            <person name="Morono Y."/>
            <person name="Uchiyama I."/>
            <person name="Ito T."/>
            <person name="Fujiyama A."/>
            <person name="Inagaki F."/>
            <person name="Takami H."/>
        </authorList>
    </citation>
    <scope>NUCLEOTIDE SEQUENCE</scope>
    <source>
        <strain evidence="1">Expedition CK06-06</strain>
    </source>
</reference>
<name>X1FJM4_9ZZZZ</name>
<evidence type="ECO:0000313" key="1">
    <source>
        <dbReference type="EMBL" id="GAH32730.1"/>
    </source>
</evidence>
<organism evidence="1">
    <name type="scientific">marine sediment metagenome</name>
    <dbReference type="NCBI Taxonomy" id="412755"/>
    <lineage>
        <taxon>unclassified sequences</taxon>
        <taxon>metagenomes</taxon>
        <taxon>ecological metagenomes</taxon>
    </lineage>
</organism>
<feature type="non-terminal residue" evidence="1">
    <location>
        <position position="88"/>
    </location>
</feature>
<dbReference type="AlphaFoldDB" id="X1FJM4"/>
<proteinExistence type="predicted"/>
<sequence length="88" mass="9854">MNLTINTRFRGIILFFAVLTLLSNAAYAGELSNKWRIKVNHDAKSDGTMLFRISPKEQPAIDITVHIKDGTSENRVAVAIREALQTQL</sequence>
<accession>X1FJM4</accession>
<protein>
    <submittedName>
        <fullName evidence="1">Uncharacterized protein</fullName>
    </submittedName>
</protein>
<comment type="caution">
    <text evidence="1">The sequence shown here is derived from an EMBL/GenBank/DDBJ whole genome shotgun (WGS) entry which is preliminary data.</text>
</comment>
<gene>
    <name evidence="1" type="ORF">S03H2_21917</name>
</gene>